<dbReference type="AlphaFoldDB" id="A0AAV2RC47"/>
<keyword evidence="2 5" id="KW-0238">DNA-binding</keyword>
<keyword evidence="3 5" id="KW-0371">Homeobox</keyword>
<proteinExistence type="predicted"/>
<evidence type="ECO:0000256" key="5">
    <source>
        <dbReference type="PROSITE-ProRule" id="PRU00108"/>
    </source>
</evidence>
<evidence type="ECO:0000256" key="1">
    <source>
        <dbReference type="ARBA" id="ARBA00004123"/>
    </source>
</evidence>
<evidence type="ECO:0000256" key="2">
    <source>
        <dbReference type="ARBA" id="ARBA00023125"/>
    </source>
</evidence>
<dbReference type="GO" id="GO:0000981">
    <property type="term" value="F:DNA-binding transcription factor activity, RNA polymerase II-specific"/>
    <property type="evidence" value="ECO:0007669"/>
    <property type="project" value="InterPro"/>
</dbReference>
<dbReference type="PANTHER" id="PTHR24339">
    <property type="entry name" value="HOMEOBOX PROTEIN EMX-RELATED"/>
    <property type="match status" value="1"/>
</dbReference>
<feature type="region of interest" description="Disordered" evidence="7">
    <location>
        <begin position="114"/>
        <end position="143"/>
    </location>
</feature>
<dbReference type="SMART" id="SM00389">
    <property type="entry name" value="HOX"/>
    <property type="match status" value="1"/>
</dbReference>
<evidence type="ECO:0000256" key="3">
    <source>
        <dbReference type="ARBA" id="ARBA00023155"/>
    </source>
</evidence>
<feature type="domain" description="Homeobox" evidence="9">
    <location>
        <begin position="61"/>
        <end position="121"/>
    </location>
</feature>
<organism evidence="10 11">
    <name type="scientific">Meganyctiphanes norvegica</name>
    <name type="common">Northern krill</name>
    <name type="synonym">Thysanopoda norvegica</name>
    <dbReference type="NCBI Taxonomy" id="48144"/>
    <lineage>
        <taxon>Eukaryota</taxon>
        <taxon>Metazoa</taxon>
        <taxon>Ecdysozoa</taxon>
        <taxon>Arthropoda</taxon>
        <taxon>Crustacea</taxon>
        <taxon>Multicrustacea</taxon>
        <taxon>Malacostraca</taxon>
        <taxon>Eumalacostraca</taxon>
        <taxon>Eucarida</taxon>
        <taxon>Euphausiacea</taxon>
        <taxon>Euphausiidae</taxon>
        <taxon>Meganyctiphanes</taxon>
    </lineage>
</organism>
<evidence type="ECO:0000313" key="11">
    <source>
        <dbReference type="Proteomes" id="UP001497623"/>
    </source>
</evidence>
<dbReference type="InterPro" id="IPR000047">
    <property type="entry name" value="HTH_motif"/>
</dbReference>
<dbReference type="Proteomes" id="UP001497623">
    <property type="component" value="Unassembled WGS sequence"/>
</dbReference>
<evidence type="ECO:0000256" key="8">
    <source>
        <dbReference type="SAM" id="Phobius"/>
    </source>
</evidence>
<sequence>MAAKISFCQISQILFYAFLLFLKIPIKYVFFGYDQSFIPFLKKNANGTVRELVFPKGLDLDRPKRARTTFTNDQLAQLEREFRRNQYLVGRERSLLAQRLGLSETQVKVWYQNRRTKHKRDRDRESEAPNPLMGPRLPSAIPSLTMVTPTSHTSMFTMAPTALTSTSITTTSLTHPLETVTSISSSDEISNLTCSSEPGAASKISVSPIKGSTRENHLKEKLEEPKSQNTHSAHIRMANTVANSMLDYHVIGEMGHSHSVKREVPTRFPIGFPKGFPALLGAFHTMPPAPVQTSAFSPLIPRPFHPLALQHHPFTHPHQTWLP</sequence>
<keyword evidence="8" id="KW-1133">Transmembrane helix</keyword>
<keyword evidence="8" id="KW-0472">Membrane</keyword>
<dbReference type="EMBL" id="CAXKWB010020601">
    <property type="protein sequence ID" value="CAL4122687.1"/>
    <property type="molecule type" value="Genomic_DNA"/>
</dbReference>
<dbReference type="PRINTS" id="PR00031">
    <property type="entry name" value="HTHREPRESSR"/>
</dbReference>
<evidence type="ECO:0000256" key="7">
    <source>
        <dbReference type="SAM" id="MobiDB-lite"/>
    </source>
</evidence>
<evidence type="ECO:0000313" key="10">
    <source>
        <dbReference type="EMBL" id="CAL4122687.1"/>
    </source>
</evidence>
<reference evidence="10 11" key="1">
    <citation type="submission" date="2024-05" db="EMBL/GenBank/DDBJ databases">
        <authorList>
            <person name="Wallberg A."/>
        </authorList>
    </citation>
    <scope>NUCLEOTIDE SEQUENCE [LARGE SCALE GENOMIC DNA]</scope>
</reference>
<accession>A0AAV2RC47</accession>
<feature type="DNA-binding region" description="Homeobox" evidence="5">
    <location>
        <begin position="63"/>
        <end position="122"/>
    </location>
</feature>
<dbReference type="CDD" id="cd00086">
    <property type="entry name" value="homeodomain"/>
    <property type="match status" value="1"/>
</dbReference>
<dbReference type="InterPro" id="IPR017970">
    <property type="entry name" value="Homeobox_CS"/>
</dbReference>
<dbReference type="InterPro" id="IPR050877">
    <property type="entry name" value="EMX-VAX-Noto_Homeobox_TFs"/>
</dbReference>
<keyword evidence="8" id="KW-0812">Transmembrane</keyword>
<dbReference type="PROSITE" id="PS00027">
    <property type="entry name" value="HOMEOBOX_1"/>
    <property type="match status" value="1"/>
</dbReference>
<dbReference type="SUPFAM" id="SSF46689">
    <property type="entry name" value="Homeodomain-like"/>
    <property type="match status" value="1"/>
</dbReference>
<dbReference type="Gene3D" id="1.10.10.60">
    <property type="entry name" value="Homeodomain-like"/>
    <property type="match status" value="1"/>
</dbReference>
<feature type="transmembrane region" description="Helical" evidence="8">
    <location>
        <begin position="12"/>
        <end position="33"/>
    </location>
</feature>
<protein>
    <recommendedName>
        <fullName evidence="9">Homeobox domain-containing protein</fullName>
    </recommendedName>
</protein>
<dbReference type="PROSITE" id="PS50071">
    <property type="entry name" value="HOMEOBOX_2"/>
    <property type="match status" value="1"/>
</dbReference>
<dbReference type="GO" id="GO:0000978">
    <property type="term" value="F:RNA polymerase II cis-regulatory region sequence-specific DNA binding"/>
    <property type="evidence" value="ECO:0007669"/>
    <property type="project" value="TreeGrafter"/>
</dbReference>
<feature type="non-terminal residue" evidence="10">
    <location>
        <position position="323"/>
    </location>
</feature>
<name>A0AAV2RC47_MEGNR</name>
<dbReference type="GO" id="GO:0007420">
    <property type="term" value="P:brain development"/>
    <property type="evidence" value="ECO:0007669"/>
    <property type="project" value="TreeGrafter"/>
</dbReference>
<dbReference type="InterPro" id="IPR001356">
    <property type="entry name" value="HD"/>
</dbReference>
<evidence type="ECO:0000256" key="6">
    <source>
        <dbReference type="RuleBase" id="RU000682"/>
    </source>
</evidence>
<evidence type="ECO:0000256" key="4">
    <source>
        <dbReference type="ARBA" id="ARBA00023242"/>
    </source>
</evidence>
<dbReference type="GO" id="GO:0005634">
    <property type="term" value="C:nucleus"/>
    <property type="evidence" value="ECO:0007669"/>
    <property type="project" value="UniProtKB-SubCell"/>
</dbReference>
<keyword evidence="4 5" id="KW-0539">Nucleus</keyword>
<comment type="subcellular location">
    <subcellularLocation>
        <location evidence="1 5 6">Nucleus</location>
    </subcellularLocation>
</comment>
<dbReference type="Pfam" id="PF00046">
    <property type="entry name" value="Homeodomain"/>
    <property type="match status" value="1"/>
</dbReference>
<dbReference type="GO" id="GO:0030182">
    <property type="term" value="P:neuron differentiation"/>
    <property type="evidence" value="ECO:0007669"/>
    <property type="project" value="TreeGrafter"/>
</dbReference>
<keyword evidence="11" id="KW-1185">Reference proteome</keyword>
<gene>
    <name evidence="10" type="ORF">MNOR_LOCUS23409</name>
</gene>
<evidence type="ECO:0000259" key="9">
    <source>
        <dbReference type="PROSITE" id="PS50071"/>
    </source>
</evidence>
<comment type="caution">
    <text evidence="10">The sequence shown here is derived from an EMBL/GenBank/DDBJ whole genome shotgun (WGS) entry which is preliminary data.</text>
</comment>
<dbReference type="PANTHER" id="PTHR24339:SF28">
    <property type="entry name" value="E5-RELATED"/>
    <property type="match status" value="1"/>
</dbReference>
<dbReference type="InterPro" id="IPR009057">
    <property type="entry name" value="Homeodomain-like_sf"/>
</dbReference>